<evidence type="ECO:0000313" key="8">
    <source>
        <dbReference type="EMBL" id="RZT79725.1"/>
    </source>
</evidence>
<dbReference type="PANTHER" id="PTHR43775">
    <property type="entry name" value="FATTY ACID SYNTHASE"/>
    <property type="match status" value="1"/>
</dbReference>
<gene>
    <name evidence="8" type="ORF">EV382_2958</name>
</gene>
<dbReference type="PANTHER" id="PTHR43775:SF37">
    <property type="entry name" value="SI:DKEY-61P9.11"/>
    <property type="match status" value="1"/>
</dbReference>
<dbReference type="GO" id="GO:0000287">
    <property type="term" value="F:magnesium ion binding"/>
    <property type="evidence" value="ECO:0007669"/>
    <property type="project" value="InterPro"/>
</dbReference>
<feature type="domain" description="Ketosynthase family 3 (KS3)" evidence="6">
    <location>
        <begin position="8"/>
        <end position="467"/>
    </location>
</feature>
<dbReference type="Pfam" id="PF16197">
    <property type="entry name" value="KAsynt_C_assoc"/>
    <property type="match status" value="1"/>
</dbReference>
<dbReference type="GO" id="GO:0004315">
    <property type="term" value="F:3-oxoacyl-[acyl-carrier-protein] synthase activity"/>
    <property type="evidence" value="ECO:0007669"/>
    <property type="project" value="InterPro"/>
</dbReference>
<dbReference type="RefSeq" id="WP_130402359.1">
    <property type="nucleotide sequence ID" value="NZ_JBEZZO010000011.1"/>
</dbReference>
<dbReference type="InterPro" id="IPR016036">
    <property type="entry name" value="Malonyl_transacylase_ACP-bd"/>
</dbReference>
<dbReference type="SUPFAM" id="SSF52151">
    <property type="entry name" value="FabD/lysophospholipase-like"/>
    <property type="match status" value="1"/>
</dbReference>
<organism evidence="8 9">
    <name type="scientific">Micromonospora violae</name>
    <dbReference type="NCBI Taxonomy" id="1278207"/>
    <lineage>
        <taxon>Bacteria</taxon>
        <taxon>Bacillati</taxon>
        <taxon>Actinomycetota</taxon>
        <taxon>Actinomycetes</taxon>
        <taxon>Micromonosporales</taxon>
        <taxon>Micromonosporaceae</taxon>
        <taxon>Micromonospora</taxon>
    </lineage>
</organism>
<dbReference type="Gene3D" id="3.10.129.110">
    <property type="entry name" value="Polyketide synthase dehydratase"/>
    <property type="match status" value="1"/>
</dbReference>
<dbReference type="GO" id="GO:0008897">
    <property type="term" value="F:holo-[acyl-carrier-protein] synthase activity"/>
    <property type="evidence" value="ECO:0007669"/>
    <property type="project" value="InterPro"/>
</dbReference>
<protein>
    <submittedName>
        <fullName evidence="8">Acyl transferase domain-containing protein</fullName>
    </submittedName>
</protein>
<evidence type="ECO:0000256" key="3">
    <source>
        <dbReference type="ARBA" id="ARBA00022679"/>
    </source>
</evidence>
<dbReference type="Proteomes" id="UP000293781">
    <property type="component" value="Unassembled WGS sequence"/>
</dbReference>
<reference evidence="8 9" key="1">
    <citation type="submission" date="2019-02" db="EMBL/GenBank/DDBJ databases">
        <title>Sequencing the genomes of 1000 actinobacteria strains.</title>
        <authorList>
            <person name="Klenk H.-P."/>
        </authorList>
    </citation>
    <scope>NUCLEOTIDE SEQUENCE [LARGE SCALE GENOMIC DNA]</scope>
    <source>
        <strain evidence="8 9">DSM 45888</strain>
    </source>
</reference>
<keyword evidence="1" id="KW-0596">Phosphopantetheine</keyword>
<dbReference type="Gene3D" id="3.40.366.10">
    <property type="entry name" value="Malonyl-Coenzyme A Acyl Carrier Protein, domain 2"/>
    <property type="match status" value="1"/>
</dbReference>
<dbReference type="InterPro" id="IPR008278">
    <property type="entry name" value="4-PPantetheinyl_Trfase_dom"/>
</dbReference>
<dbReference type="SUPFAM" id="SSF53901">
    <property type="entry name" value="Thiolase-like"/>
    <property type="match status" value="1"/>
</dbReference>
<dbReference type="GO" id="GO:0004312">
    <property type="term" value="F:fatty acid synthase activity"/>
    <property type="evidence" value="ECO:0007669"/>
    <property type="project" value="TreeGrafter"/>
</dbReference>
<accession>A0A4Q7UES0</accession>
<dbReference type="InterPro" id="IPR049551">
    <property type="entry name" value="PKS_DH_C"/>
</dbReference>
<dbReference type="Pfam" id="PF01648">
    <property type="entry name" value="ACPS"/>
    <property type="match status" value="1"/>
</dbReference>
<evidence type="ECO:0000256" key="2">
    <source>
        <dbReference type="ARBA" id="ARBA00022553"/>
    </source>
</evidence>
<proteinExistence type="predicted"/>
<dbReference type="Pfam" id="PF02801">
    <property type="entry name" value="Ketoacyl-synt_C"/>
    <property type="match status" value="1"/>
</dbReference>
<keyword evidence="9" id="KW-1185">Reference proteome</keyword>
<evidence type="ECO:0000256" key="1">
    <source>
        <dbReference type="ARBA" id="ARBA00022450"/>
    </source>
</evidence>
<dbReference type="SUPFAM" id="SSF56214">
    <property type="entry name" value="4'-phosphopantetheinyl transferase"/>
    <property type="match status" value="2"/>
</dbReference>
<dbReference type="EMBL" id="SHKK01000001">
    <property type="protein sequence ID" value="RZT79725.1"/>
    <property type="molecule type" value="Genomic_DNA"/>
</dbReference>
<dbReference type="Gene3D" id="3.90.470.20">
    <property type="entry name" value="4'-phosphopantetheinyl transferase domain"/>
    <property type="match status" value="2"/>
</dbReference>
<dbReference type="Pfam" id="PF00109">
    <property type="entry name" value="ketoacyl-synt"/>
    <property type="match status" value="1"/>
</dbReference>
<dbReference type="InterPro" id="IPR014043">
    <property type="entry name" value="Acyl_transferase_dom"/>
</dbReference>
<name>A0A4Q7UES0_9ACTN</name>
<feature type="region of interest" description="Disordered" evidence="5">
    <location>
        <begin position="1017"/>
        <end position="1077"/>
    </location>
</feature>
<dbReference type="InterPro" id="IPR032821">
    <property type="entry name" value="PKS_assoc"/>
</dbReference>
<dbReference type="PROSITE" id="PS52019">
    <property type="entry name" value="PKS_MFAS_DH"/>
    <property type="match status" value="1"/>
</dbReference>
<dbReference type="GO" id="GO:0005737">
    <property type="term" value="C:cytoplasm"/>
    <property type="evidence" value="ECO:0007669"/>
    <property type="project" value="TreeGrafter"/>
</dbReference>
<evidence type="ECO:0000256" key="4">
    <source>
        <dbReference type="PROSITE-ProRule" id="PRU01363"/>
    </source>
</evidence>
<dbReference type="Pfam" id="PF00698">
    <property type="entry name" value="Acyl_transf_1"/>
    <property type="match status" value="1"/>
</dbReference>
<dbReference type="InterPro" id="IPR020841">
    <property type="entry name" value="PKS_Beta-ketoAc_synthase_dom"/>
</dbReference>
<dbReference type="PROSITE" id="PS52004">
    <property type="entry name" value="KS3_2"/>
    <property type="match status" value="1"/>
</dbReference>
<feature type="active site" description="Proton acceptor; for dehydratase activity" evidence="4">
    <location>
        <position position="1096"/>
    </location>
</feature>
<keyword evidence="3 8" id="KW-0808">Transferase</keyword>
<dbReference type="GO" id="GO:0006633">
    <property type="term" value="P:fatty acid biosynthetic process"/>
    <property type="evidence" value="ECO:0007669"/>
    <property type="project" value="InterPro"/>
</dbReference>
<dbReference type="GO" id="GO:0005886">
    <property type="term" value="C:plasma membrane"/>
    <property type="evidence" value="ECO:0007669"/>
    <property type="project" value="TreeGrafter"/>
</dbReference>
<feature type="domain" description="PKS/mFAS DH" evidence="7">
    <location>
        <begin position="1055"/>
        <end position="1338"/>
    </location>
</feature>
<dbReference type="InterPro" id="IPR018201">
    <property type="entry name" value="Ketoacyl_synth_AS"/>
</dbReference>
<dbReference type="InterPro" id="IPR016035">
    <property type="entry name" value="Acyl_Trfase/lysoPLipase"/>
</dbReference>
<dbReference type="InterPro" id="IPR037143">
    <property type="entry name" value="4-PPantetheinyl_Trfase_dom_sf"/>
</dbReference>
<evidence type="ECO:0000259" key="6">
    <source>
        <dbReference type="PROSITE" id="PS52004"/>
    </source>
</evidence>
<dbReference type="InterPro" id="IPR049900">
    <property type="entry name" value="PKS_mFAS_DH"/>
</dbReference>
<dbReference type="InterPro" id="IPR001227">
    <property type="entry name" value="Ac_transferase_dom_sf"/>
</dbReference>
<keyword evidence="2" id="KW-0597">Phosphoprotein</keyword>
<dbReference type="SUPFAM" id="SSF55048">
    <property type="entry name" value="Probable ACP-binding domain of malonyl-CoA ACP transacylase"/>
    <property type="match status" value="1"/>
</dbReference>
<dbReference type="Gene3D" id="3.30.70.250">
    <property type="entry name" value="Malonyl-CoA ACP transacylase, ACP-binding"/>
    <property type="match status" value="1"/>
</dbReference>
<dbReference type="InterPro" id="IPR014031">
    <property type="entry name" value="Ketoacyl_synth_C"/>
</dbReference>
<dbReference type="GO" id="GO:0071770">
    <property type="term" value="P:DIM/DIP cell wall layer assembly"/>
    <property type="evidence" value="ECO:0007669"/>
    <property type="project" value="TreeGrafter"/>
</dbReference>
<dbReference type="Pfam" id="PF14765">
    <property type="entry name" value="PS-DH"/>
    <property type="match status" value="1"/>
</dbReference>
<dbReference type="CDD" id="cd00833">
    <property type="entry name" value="PKS"/>
    <property type="match status" value="1"/>
</dbReference>
<sequence length="1596" mass="169596">MNTSTDRSDPIAIVGMAAVMPGAGNLESYWRNLVDGVDAITDVPAHRWDEEFYDPEQAHRPDRMYCRRGGFVDEFATFEPLRFGIMPASVADIEPDQLIALNVAAAAIDDAGGADRLPGGDRVGVILGRGGILSPAQARYAQRVRMSSQVIQVLRELIPELDQSRLDLVREKFDERLGPYQPEGTIGLVPNLAASRVANRLNLRGPAYTLDAACASSLIAVDQAITELTSGRLDAVLAGGVHHVHDISFWSVFNQLRALSRRGESRPFHRESDGLLIGEGTGVVVLKRWSDAVRDGDRVYAVIRGSGMSSDGRSASMFNPASSGQVLAIRRAWESAGLDPTAPDALGLLEAHGTGTPTGDAAELVSVAEVFGPRSGDGPRPVIGSVKSMIGHTMPAAGIAGLIKATLAVHRGVLPPTLHCDDPRSEMAATRFAPIATARPWESDGPRRAGVNAFGFGGINAHVIIEQAPEPAGVRNRPTSGPMAAGGADVGGGAGSTVASSTVAVAEPDQVLWLAAPDPVRLASLLSRDDHEVRTLGVERARSNRPANGAETCRLGIVNPTDKLLAVARKTVARGQAWRGGRDIWFSPSPLLASGTGRLAFVFPGLEAEFAPRTADIAAHLGLPDRQWSASDLGRHGAGLIEVGKLLDKALHHIGVQPDAVAGHSIGEWTAAATSGQISTAAMDEFLELFHADSVEVSGYVFAAVGAGADRVTPMLGDFPGVLLSHDNAPAQSVVNGPEPQVDRLVEALRTENVLCQKLPFRSAFHTPVFVDGLQSIGAALRRWEVHPTRIPVWSATLAAPFPADEAQVNALFVRHMMEPVWFRQTVAAMYDAGIRVFLQVGAGQLASLISDNLRGREHLAMPVNVKHRSGLDQLRRVATAIWVEGGSPNLTALDPPLAKAPAKPVRRGPSIPLDLGGPLVRLGAGAAGLLGVSAGGTPPSHLSAGPPNHGAAVPIGASPTVGAGRQPEPAGTGVNPAAALAALHRLTGRSSAAAELAALLQDTARDAVNVLDAAARPAPPVAPRPDVGQPPVAQPAGSSRTAAPAGPTIGNGVPPANGVATGKAVSGSASNGDPGTVRRITLRVSVENMPYLRDHCFFVQPPDWPKMEDRWPVVPATTLVQHMVDAAEQAMPGMRAVGVRDARFNRWLIAEPGQDVEIAVKPSGDGLFSVTFGPYARSTVQLAADYPADPPEVWRHDPATERPPRISAEEMYAERLMFHGPQFQGITAVHALGDMHVRGVVTAPVPPGALLDNALQLIGNWLITTQPFRTVALPVGLGHIRYFGPPPAPGTDLECVARVRSIDDAQLVADTQLVVDGRVWAQIEGAVDRRFDSHPQARPAERFPERHPMSLIQPEGWTMAFDCWTDLVTQGMAARGILGSAAYADYERQPARSRKQWLLGRIAVKDAVRFRLWEDGHRDIYPIELTVGNDPDGRPRVHGRPGRDMRECDVSLAHCAEIGVAIAKPRGPASPPDAPGVGIDVAEITDHPESTLRFALTDGETALLDSLGGDAEERRHWFTRFWAAKEAVGKAEGTGLDGRPRRFVVTSATDTVLTVHVGGRSYPVEHREVGNPEDLPPRRYVVAWTWGPRTGTDQP</sequence>
<dbReference type="Gene3D" id="3.40.47.10">
    <property type="match status" value="1"/>
</dbReference>
<evidence type="ECO:0000256" key="5">
    <source>
        <dbReference type="SAM" id="MobiDB-lite"/>
    </source>
</evidence>
<comment type="caution">
    <text evidence="8">The sequence shown here is derived from an EMBL/GenBank/DDBJ whole genome shotgun (WGS) entry which is preliminary data.</text>
</comment>
<dbReference type="InterPro" id="IPR050091">
    <property type="entry name" value="PKS_NRPS_Biosynth_Enz"/>
</dbReference>
<dbReference type="OrthoDB" id="9778690at2"/>
<dbReference type="PROSITE" id="PS00606">
    <property type="entry name" value="KS3_1"/>
    <property type="match status" value="1"/>
</dbReference>
<evidence type="ECO:0000259" key="7">
    <source>
        <dbReference type="PROSITE" id="PS52019"/>
    </source>
</evidence>
<dbReference type="SMART" id="SM00825">
    <property type="entry name" value="PKS_KS"/>
    <property type="match status" value="1"/>
</dbReference>
<dbReference type="InterPro" id="IPR014030">
    <property type="entry name" value="Ketoacyl_synth_N"/>
</dbReference>
<feature type="region of interest" description="N-terminal hotdog fold" evidence="4">
    <location>
        <begin position="1055"/>
        <end position="1194"/>
    </location>
</feature>
<evidence type="ECO:0000313" key="9">
    <source>
        <dbReference type="Proteomes" id="UP000293781"/>
    </source>
</evidence>
<dbReference type="InterPro" id="IPR016039">
    <property type="entry name" value="Thiolase-like"/>
</dbReference>
<dbReference type="SMART" id="SM00827">
    <property type="entry name" value="PKS_AT"/>
    <property type="match status" value="1"/>
</dbReference>
<feature type="active site" description="Proton donor; for dehydratase activity" evidence="4">
    <location>
        <position position="1253"/>
    </location>
</feature>
<dbReference type="InterPro" id="IPR042104">
    <property type="entry name" value="PKS_dehydratase_sf"/>
</dbReference>
<feature type="region of interest" description="C-terminal hotdog fold" evidence="4">
    <location>
        <begin position="1204"/>
        <end position="1338"/>
    </location>
</feature>